<dbReference type="GO" id="GO:0003700">
    <property type="term" value="F:DNA-binding transcription factor activity"/>
    <property type="evidence" value="ECO:0007669"/>
    <property type="project" value="TreeGrafter"/>
</dbReference>
<evidence type="ECO:0000313" key="7">
    <source>
        <dbReference type="Proteomes" id="UP000001116"/>
    </source>
</evidence>
<dbReference type="PANTHER" id="PTHR30055:SF151">
    <property type="entry name" value="TRANSCRIPTIONAL REGULATORY PROTEIN"/>
    <property type="match status" value="1"/>
</dbReference>
<evidence type="ECO:0000256" key="1">
    <source>
        <dbReference type="ARBA" id="ARBA00023015"/>
    </source>
</evidence>
<dbReference type="AlphaFoldDB" id="A6WGH6"/>
<sequence length="258" mass="27532">MSPDRVNAGDPARTLALLWRDPAAVPTRGPRRTHDLDAVVAAALALADEQGLPALTTRRVAERLGISTMSLYTYVADRAELLDLMLDAAYLGMDRTDTTGRPWRERLAAVATENRGLYEAHPWAAEVSTARPSLGPGQTAKYEHELAALDDAGGEGGLDDVTRDACLTHLLVFVRACARDAADARATAAESGSDREWWSSVAPLLTRVLDPVRYPRAVRVGAAAGEAAGSAHDPDRAYAFGLDRLLDGLAPLLDAPLS</sequence>
<proteinExistence type="predicted"/>
<dbReference type="PROSITE" id="PS50977">
    <property type="entry name" value="HTH_TETR_2"/>
    <property type="match status" value="1"/>
</dbReference>
<dbReference type="KEGG" id="kra:Krad_4456"/>
<dbReference type="STRING" id="266940.Krad_4456"/>
<keyword evidence="2 4" id="KW-0238">DNA-binding</keyword>
<feature type="DNA-binding region" description="H-T-H motif" evidence="4">
    <location>
        <begin position="56"/>
        <end position="75"/>
    </location>
</feature>
<dbReference type="PANTHER" id="PTHR30055">
    <property type="entry name" value="HTH-TYPE TRANSCRIPTIONAL REGULATOR RUTR"/>
    <property type="match status" value="1"/>
</dbReference>
<keyword evidence="7" id="KW-1185">Reference proteome</keyword>
<organism evidence="6 7">
    <name type="scientific">Kineococcus radiotolerans (strain ATCC BAA-149 / DSM 14245 / SRS30216)</name>
    <dbReference type="NCBI Taxonomy" id="266940"/>
    <lineage>
        <taxon>Bacteria</taxon>
        <taxon>Bacillati</taxon>
        <taxon>Actinomycetota</taxon>
        <taxon>Actinomycetes</taxon>
        <taxon>Kineosporiales</taxon>
        <taxon>Kineosporiaceae</taxon>
        <taxon>Kineococcus</taxon>
    </lineage>
</organism>
<feature type="domain" description="HTH tetR-type" evidence="5">
    <location>
        <begin position="33"/>
        <end position="93"/>
    </location>
</feature>
<dbReference type="HOGENOM" id="CLU_069543_0_1_11"/>
<evidence type="ECO:0000313" key="6">
    <source>
        <dbReference type="EMBL" id="ABS05915.1"/>
    </source>
</evidence>
<dbReference type="InterPro" id="IPR004111">
    <property type="entry name" value="Repressor_TetR_C"/>
</dbReference>
<dbReference type="eggNOG" id="COG1309">
    <property type="taxonomic scope" value="Bacteria"/>
</dbReference>
<keyword evidence="1" id="KW-0805">Transcription regulation</keyword>
<dbReference type="GO" id="GO:0000976">
    <property type="term" value="F:transcription cis-regulatory region binding"/>
    <property type="evidence" value="ECO:0007669"/>
    <property type="project" value="TreeGrafter"/>
</dbReference>
<dbReference type="Gene3D" id="1.10.357.10">
    <property type="entry name" value="Tetracycline Repressor, domain 2"/>
    <property type="match status" value="1"/>
</dbReference>
<dbReference type="Gene3D" id="1.10.10.60">
    <property type="entry name" value="Homeodomain-like"/>
    <property type="match status" value="1"/>
</dbReference>
<dbReference type="Pfam" id="PF00440">
    <property type="entry name" value="TetR_N"/>
    <property type="match status" value="1"/>
</dbReference>
<dbReference type="InterPro" id="IPR009057">
    <property type="entry name" value="Homeodomain-like_sf"/>
</dbReference>
<dbReference type="RefSeq" id="WP_012085778.1">
    <property type="nucleotide sequence ID" value="NC_009664.2"/>
</dbReference>
<reference evidence="7" key="1">
    <citation type="journal article" date="2008" name="PLoS ONE">
        <title>Survival in nuclear waste, extreme resistance, and potential applications gleaned from the genome sequence of Kineococcus radiotolerans SRS30216.</title>
        <authorList>
            <person name="Bagwell C.E."/>
            <person name="Bhat S."/>
            <person name="Hawkins G.M."/>
            <person name="Smith B.W."/>
            <person name="Biswas T."/>
            <person name="Hoover T.R."/>
            <person name="Saunders E."/>
            <person name="Han C.S."/>
            <person name="Tsodikov O.V."/>
            <person name="Shimkets L.J."/>
        </authorList>
    </citation>
    <scope>NUCLEOTIDE SEQUENCE [LARGE SCALE GENOMIC DNA]</scope>
    <source>
        <strain evidence="7">ATCC BAA-149 / DSM 14245 / SRS30216</strain>
    </source>
</reference>
<dbReference type="GO" id="GO:0045892">
    <property type="term" value="P:negative regulation of DNA-templated transcription"/>
    <property type="evidence" value="ECO:0007669"/>
    <property type="project" value="InterPro"/>
</dbReference>
<dbReference type="InterPro" id="IPR001647">
    <property type="entry name" value="HTH_TetR"/>
</dbReference>
<dbReference type="SUPFAM" id="SSF46689">
    <property type="entry name" value="Homeodomain-like"/>
    <property type="match status" value="1"/>
</dbReference>
<name>A6WGH6_KINRD</name>
<dbReference type="InterPro" id="IPR036271">
    <property type="entry name" value="Tet_transcr_reg_TetR-rel_C_sf"/>
</dbReference>
<evidence type="ECO:0000256" key="2">
    <source>
        <dbReference type="ARBA" id="ARBA00023125"/>
    </source>
</evidence>
<gene>
    <name evidence="6" type="ordered locus">Krad_4456</name>
</gene>
<dbReference type="Proteomes" id="UP000001116">
    <property type="component" value="Chromosome"/>
</dbReference>
<evidence type="ECO:0000256" key="4">
    <source>
        <dbReference type="PROSITE-ProRule" id="PRU00335"/>
    </source>
</evidence>
<keyword evidence="3" id="KW-0804">Transcription</keyword>
<dbReference type="EMBL" id="CP000750">
    <property type="protein sequence ID" value="ABS05915.1"/>
    <property type="molecule type" value="Genomic_DNA"/>
</dbReference>
<accession>A6WGH6</accession>
<protein>
    <submittedName>
        <fullName evidence="6">Transcriptional regulator, TetR family</fullName>
    </submittedName>
</protein>
<dbReference type="InterPro" id="IPR050109">
    <property type="entry name" value="HTH-type_TetR-like_transc_reg"/>
</dbReference>
<evidence type="ECO:0000256" key="3">
    <source>
        <dbReference type="ARBA" id="ARBA00023163"/>
    </source>
</evidence>
<dbReference type="Pfam" id="PF02909">
    <property type="entry name" value="TetR_C_1"/>
    <property type="match status" value="1"/>
</dbReference>
<evidence type="ECO:0000259" key="5">
    <source>
        <dbReference type="PROSITE" id="PS50977"/>
    </source>
</evidence>
<dbReference type="SUPFAM" id="SSF48498">
    <property type="entry name" value="Tetracyclin repressor-like, C-terminal domain"/>
    <property type="match status" value="1"/>
</dbReference>